<dbReference type="PANTHER" id="PTHR40278:SF1">
    <property type="entry name" value="DNA UTILIZATION PROTEIN HOFN"/>
    <property type="match status" value="1"/>
</dbReference>
<dbReference type="PANTHER" id="PTHR40278">
    <property type="entry name" value="DNA UTILIZATION PROTEIN HOFN"/>
    <property type="match status" value="1"/>
</dbReference>
<evidence type="ECO:0000256" key="1">
    <source>
        <dbReference type="SAM" id="Phobius"/>
    </source>
</evidence>
<dbReference type="InterPro" id="IPR007813">
    <property type="entry name" value="PilN"/>
</dbReference>
<organism evidence="2 3">
    <name type="scientific">Xylella fastidiosa (strain Temecula1 / ATCC 700964)</name>
    <dbReference type="NCBI Taxonomy" id="183190"/>
    <lineage>
        <taxon>Bacteria</taxon>
        <taxon>Pseudomonadati</taxon>
        <taxon>Pseudomonadota</taxon>
        <taxon>Gammaproteobacteria</taxon>
        <taxon>Lysobacterales</taxon>
        <taxon>Lysobacteraceae</taxon>
        <taxon>Xylella</taxon>
    </lineage>
</organism>
<dbReference type="InterPro" id="IPR052534">
    <property type="entry name" value="Extracell_DNA_Util/SecSys_Comp"/>
</dbReference>
<dbReference type="HOGENOM" id="CLU_049033_1_0_6"/>
<evidence type="ECO:0000313" key="3">
    <source>
        <dbReference type="Proteomes" id="UP000002516"/>
    </source>
</evidence>
<sequence length="384" mass="43457">MGRGYRMAMSKWWESLRWFGVSIAPGVGGFWHWWWQSLLAWLPMRCRVQMGLLSERLLLSVQADGLHLVRQCGDVLEPLVQLPWPITPQELSGMLLPKLQILPRHWLLPATSALCRPLRLPAGASQRLHDVVRFEIDRQTPFQVEQVYYDVRLLKRHGDDAQLETELVVVPRRLVDGPDGVPKEWATTLAGIDVADMQGQPLNVNLLPPVQRWRCSDPMRRWNLALAAVALLLVATAGALLLNNRIRVAEQLRLQVQAQASSARRVAAERQRLVTLIEGVRFLDERRTLRPKVIEVWEELSRRLPNGTYLEKFAIEDGQLHLMGMSNDASSLVRLLEGSKLWRTPSLSSVLQSNVGSSVNRFVITAELVGVVPMKEAADGKAQR</sequence>
<feature type="transmembrane region" description="Helical" evidence="1">
    <location>
        <begin position="222"/>
        <end position="242"/>
    </location>
</feature>
<dbReference type="AlphaFoldDB" id="Q87DE6"/>
<proteinExistence type="predicted"/>
<dbReference type="Pfam" id="PF05137">
    <property type="entry name" value="PilN"/>
    <property type="match status" value="1"/>
</dbReference>
<keyword evidence="1" id="KW-1133">Transmembrane helix</keyword>
<dbReference type="EMBL" id="AE009442">
    <property type="protein sequence ID" value="AAO28608.1"/>
    <property type="molecule type" value="Genomic_DNA"/>
</dbReference>
<keyword evidence="1" id="KW-0472">Membrane</keyword>
<dbReference type="Gene3D" id="3.30.1490.300">
    <property type="match status" value="1"/>
</dbReference>
<dbReference type="InterPro" id="IPR043129">
    <property type="entry name" value="ATPase_NBD"/>
</dbReference>
<dbReference type="KEGG" id="xft:PD_0739"/>
<reference evidence="2 3" key="1">
    <citation type="journal article" date="2003" name="J. Bacteriol.">
        <title>Comparative analyses of the complete genome sequences of Pierce's disease and citrus variegated chlorosis strains of Xylella fastidiosa.</title>
        <authorList>
            <person name="Van Sluys M.A."/>
            <person name="de Oliveira M.C."/>
            <person name="Monteiro-Vitorello C.B."/>
            <person name="Miyaki C.Y."/>
            <person name="Furlan L.R."/>
            <person name="Camargo L.E."/>
            <person name="da Silva A.C."/>
            <person name="Moon D.H."/>
            <person name="Takita M.A."/>
            <person name="Lemos E.G."/>
            <person name="Machado M.A."/>
            <person name="Ferro M.I."/>
            <person name="da Silva F.R."/>
            <person name="Goldman M.H."/>
            <person name="Goldman G.H."/>
            <person name="Lemos M.V."/>
            <person name="El-Dorry H."/>
            <person name="Tsai S.M."/>
            <person name="Carrer H."/>
            <person name="Carraro D.M."/>
            <person name="de Oliveira R.C."/>
            <person name="Nunes L.R."/>
            <person name="Siqueira W.J."/>
            <person name="Coutinho L.L."/>
            <person name="Kimura E.T."/>
            <person name="Ferro E.S."/>
            <person name="Harakava R."/>
            <person name="Kuramae E.E."/>
            <person name="Marino C.L."/>
            <person name="Giglioti E."/>
            <person name="Abreu I.L."/>
            <person name="Alves L.M."/>
            <person name="do Amaral A.M."/>
            <person name="Baia G.S."/>
            <person name="Blanco S.R."/>
            <person name="Brito M.S."/>
            <person name="Cannavan F.S."/>
            <person name="Celestino A.V."/>
            <person name="da Cunha A.F."/>
            <person name="Fenille R.C."/>
            <person name="Ferro J.A."/>
            <person name="Formighieri E.F."/>
            <person name="Kishi L.T."/>
            <person name="Leoni S.G."/>
            <person name="Oliveira A.R."/>
            <person name="Rosa V.E.Jr."/>
            <person name="Sassaki F.T."/>
            <person name="Sena J.A."/>
            <person name="de Souza A.A."/>
            <person name="Truffi D."/>
            <person name="Tsukumo F."/>
            <person name="Yanai G.M."/>
            <person name="Zaros L.G."/>
            <person name="Civerolo E.L."/>
            <person name="Simpson A.J."/>
            <person name="Almeida N.F.Jr."/>
            <person name="Setubal J.C."/>
            <person name="Kitajima J.P."/>
        </authorList>
    </citation>
    <scope>NUCLEOTIDE SEQUENCE [LARGE SCALE GENOMIC DNA]</scope>
    <source>
        <strain evidence="3">Temecula1 / ATCC 700964</strain>
    </source>
</reference>
<keyword evidence="3" id="KW-1185">Reference proteome</keyword>
<dbReference type="SUPFAM" id="SSF53067">
    <property type="entry name" value="Actin-like ATPase domain"/>
    <property type="match status" value="1"/>
</dbReference>
<feature type="transmembrane region" description="Helical" evidence="1">
    <location>
        <begin position="16"/>
        <end position="35"/>
    </location>
</feature>
<dbReference type="Proteomes" id="UP000002516">
    <property type="component" value="Chromosome"/>
</dbReference>
<protein>
    <submittedName>
        <fullName evidence="2">General secretory pathway protein L</fullName>
    </submittedName>
</protein>
<gene>
    <name evidence="2" type="primary">pefL</name>
    <name evidence="2" type="ordered locus">PD_0739</name>
</gene>
<accession>Q87DE6</accession>
<keyword evidence="1" id="KW-0812">Transmembrane</keyword>
<evidence type="ECO:0000313" key="2">
    <source>
        <dbReference type="EMBL" id="AAO28608.1"/>
    </source>
</evidence>
<name>Q87DE6_XYLFT</name>